<evidence type="ECO:0008006" key="4">
    <source>
        <dbReference type="Google" id="ProtNLM"/>
    </source>
</evidence>
<dbReference type="RefSeq" id="WP_073385131.1">
    <property type="nucleotide sequence ID" value="NZ_FQXK01000004.1"/>
</dbReference>
<dbReference type="OrthoDB" id="2005172at2"/>
<evidence type="ECO:0000313" key="3">
    <source>
        <dbReference type="Proteomes" id="UP000184278"/>
    </source>
</evidence>
<dbReference type="Proteomes" id="UP000184278">
    <property type="component" value="Unassembled WGS sequence"/>
</dbReference>
<accession>A0A1M5SWK8</accession>
<reference evidence="3" key="1">
    <citation type="submission" date="2016-11" db="EMBL/GenBank/DDBJ databases">
        <authorList>
            <person name="Varghese N."/>
            <person name="Submissions S."/>
        </authorList>
    </citation>
    <scope>NUCLEOTIDE SEQUENCE [LARGE SCALE GENOMIC DNA]</scope>
    <source>
        <strain evidence="3">DSM 3071</strain>
    </source>
</reference>
<gene>
    <name evidence="2" type="ORF">SAMN02745229_00424</name>
</gene>
<proteinExistence type="predicted"/>
<dbReference type="AlphaFoldDB" id="A0A1M5SWK8"/>
<feature type="signal peptide" evidence="1">
    <location>
        <begin position="1"/>
        <end position="24"/>
    </location>
</feature>
<feature type="chain" id="PRO_5012861409" description="Lipoprotein" evidence="1">
    <location>
        <begin position="25"/>
        <end position="190"/>
    </location>
</feature>
<keyword evidence="1" id="KW-0732">Signal</keyword>
<name>A0A1M5SWK8_BUTFI</name>
<sequence length="190" mass="21408">MKKFVKATALMAMALSLCACKMSAKTVKSDTGMIKVSIKNEEVTLNHVEYEFPEDYKIKEGMITEDIGISYVEVKNEDRDHIGVLSDGKYEEDIDEDNIAEAANDVYEKVHDVKEDLGLTSDMFVYGDELAGITIGLQDGYAVFIAKLDTEEFVYIVVSEEDDDEVMEDCIKSVVEQLGSDEDYEIFFED</sequence>
<keyword evidence="3" id="KW-1185">Reference proteome</keyword>
<dbReference type="EMBL" id="FQXK01000004">
    <property type="protein sequence ID" value="SHH42889.1"/>
    <property type="molecule type" value="Genomic_DNA"/>
</dbReference>
<dbReference type="GeneID" id="89509327"/>
<protein>
    <recommendedName>
        <fullName evidence="4">Lipoprotein</fullName>
    </recommendedName>
</protein>
<dbReference type="PROSITE" id="PS51257">
    <property type="entry name" value="PROKAR_LIPOPROTEIN"/>
    <property type="match status" value="1"/>
</dbReference>
<evidence type="ECO:0000256" key="1">
    <source>
        <dbReference type="SAM" id="SignalP"/>
    </source>
</evidence>
<evidence type="ECO:0000313" key="2">
    <source>
        <dbReference type="EMBL" id="SHH42889.1"/>
    </source>
</evidence>
<organism evidence="2 3">
    <name type="scientific">Butyrivibrio fibrisolvens DSM 3071</name>
    <dbReference type="NCBI Taxonomy" id="1121131"/>
    <lineage>
        <taxon>Bacteria</taxon>
        <taxon>Bacillati</taxon>
        <taxon>Bacillota</taxon>
        <taxon>Clostridia</taxon>
        <taxon>Lachnospirales</taxon>
        <taxon>Lachnospiraceae</taxon>
        <taxon>Butyrivibrio</taxon>
    </lineage>
</organism>